<protein>
    <submittedName>
        <fullName evidence="1">Uncharacterized protein</fullName>
    </submittedName>
</protein>
<dbReference type="EMBL" id="QGDT01000018">
    <property type="protein sequence ID" value="PWJ54260.1"/>
    <property type="molecule type" value="Genomic_DNA"/>
</dbReference>
<sequence>MTKVNTGQWSVDIKLKGLGDSTNALEGISREAAFKDIFIPPPSESSVEGLGPKDLHITPSKLNFKVSTPHSAIKKADLGDIIKKIIDLLTKQMQEQGLDASAIEVKLSKEVRAGLVKSLKTVVNSSTPFDIQEFLKEM</sequence>
<evidence type="ECO:0000313" key="2">
    <source>
        <dbReference type="Proteomes" id="UP000245880"/>
    </source>
</evidence>
<dbReference type="RefSeq" id="WP_109677869.1">
    <property type="nucleotide sequence ID" value="NZ_QGDT01000018.1"/>
</dbReference>
<evidence type="ECO:0000313" key="1">
    <source>
        <dbReference type="EMBL" id="PWJ54260.1"/>
    </source>
</evidence>
<keyword evidence="2" id="KW-1185">Reference proteome</keyword>
<gene>
    <name evidence="1" type="ORF">CLV98_11822</name>
</gene>
<dbReference type="AlphaFoldDB" id="A0A316AB66"/>
<proteinExistence type="predicted"/>
<name>A0A316AB66_9BACT</name>
<dbReference type="Proteomes" id="UP000245880">
    <property type="component" value="Unassembled WGS sequence"/>
</dbReference>
<organism evidence="1 2">
    <name type="scientific">Dyadobacter jejuensis</name>
    <dbReference type="NCBI Taxonomy" id="1082580"/>
    <lineage>
        <taxon>Bacteria</taxon>
        <taxon>Pseudomonadati</taxon>
        <taxon>Bacteroidota</taxon>
        <taxon>Cytophagia</taxon>
        <taxon>Cytophagales</taxon>
        <taxon>Spirosomataceae</taxon>
        <taxon>Dyadobacter</taxon>
    </lineage>
</organism>
<accession>A0A316AB66</accession>
<comment type="caution">
    <text evidence="1">The sequence shown here is derived from an EMBL/GenBank/DDBJ whole genome shotgun (WGS) entry which is preliminary data.</text>
</comment>
<reference evidence="1 2" key="1">
    <citation type="submission" date="2018-03" db="EMBL/GenBank/DDBJ databases">
        <title>Genomic Encyclopedia of Archaeal and Bacterial Type Strains, Phase II (KMG-II): from individual species to whole genera.</title>
        <authorList>
            <person name="Goeker M."/>
        </authorList>
    </citation>
    <scope>NUCLEOTIDE SEQUENCE [LARGE SCALE GENOMIC DNA]</scope>
    <source>
        <strain evidence="1 2">DSM 100346</strain>
    </source>
</reference>